<feature type="transmembrane region" description="Helical" evidence="1">
    <location>
        <begin position="7"/>
        <end position="26"/>
    </location>
</feature>
<comment type="caution">
    <text evidence="2">The sequence shown here is derived from an EMBL/GenBank/DDBJ whole genome shotgun (WGS) entry which is preliminary data.</text>
</comment>
<dbReference type="Pfam" id="PF14054">
    <property type="entry name" value="DUF4249"/>
    <property type="match status" value="1"/>
</dbReference>
<dbReference type="AlphaFoldDB" id="A0A7J5AL91"/>
<keyword evidence="3" id="KW-1185">Reference proteome</keyword>
<sequence length="397" mass="46092">MDYSKNIYYLFFIYLLFSSCTEPFQVKSLNYQDYLVIESTITNEFKKHQIKLSRTFKIDSSVPKLETNASVHIVDNNQVIYNFKEINDGVYESEIAFAAEKNKEYILKIKTTNNETYTSTPEKLTSETKIDNISYILEENKLGEKGVTFNVNSFNPKNDAKYYRYEYEETYKIIPPRWSELALKIISDTPPYEVQTVANSLKKKTCYKTQYSKGVITTETASLSEDRVDNFPIRFIANTNFIISQRYSILVKQYVQNFYSYNYYNTLKSFTSNQSFFSQIQTGFLEGNLSSESDPNKKVIGFFEVSSVSSKRLFINRKDITNNEPNFVEECRFIAPKLIDPMSGESHLINALKEGYLYYAENDLGIKDLEGPYLLVKKICGDCNELGTNIKPPFWID</sequence>
<evidence type="ECO:0000313" key="2">
    <source>
        <dbReference type="EMBL" id="KAB1158303.1"/>
    </source>
</evidence>
<keyword evidence="1" id="KW-0812">Transmembrane</keyword>
<evidence type="ECO:0000256" key="1">
    <source>
        <dbReference type="SAM" id="Phobius"/>
    </source>
</evidence>
<reference evidence="2 3" key="1">
    <citation type="submission" date="2019-09" db="EMBL/GenBank/DDBJ databases">
        <authorList>
            <person name="Cao W.R."/>
        </authorList>
    </citation>
    <scope>NUCLEOTIDE SEQUENCE [LARGE SCALE GENOMIC DNA]</scope>
    <source>
        <strain evidence="3">a4</strain>
    </source>
</reference>
<evidence type="ECO:0000313" key="3">
    <source>
        <dbReference type="Proteomes" id="UP000467305"/>
    </source>
</evidence>
<keyword evidence="1" id="KW-1133">Transmembrane helix</keyword>
<protein>
    <submittedName>
        <fullName evidence="2">DUF4249 domain-containing protein</fullName>
    </submittedName>
</protein>
<proteinExistence type="predicted"/>
<dbReference type="InterPro" id="IPR025345">
    <property type="entry name" value="DUF4249"/>
</dbReference>
<dbReference type="RefSeq" id="WP_150899714.1">
    <property type="nucleotide sequence ID" value="NZ_WAAU01000013.1"/>
</dbReference>
<organism evidence="2 3">
    <name type="scientific">Tenacibaculum aiptasiae</name>
    <dbReference type="NCBI Taxonomy" id="426481"/>
    <lineage>
        <taxon>Bacteria</taxon>
        <taxon>Pseudomonadati</taxon>
        <taxon>Bacteroidota</taxon>
        <taxon>Flavobacteriia</taxon>
        <taxon>Flavobacteriales</taxon>
        <taxon>Flavobacteriaceae</taxon>
        <taxon>Tenacibaculum</taxon>
    </lineage>
</organism>
<dbReference type="OrthoDB" id="1062680at2"/>
<gene>
    <name evidence="2" type="ORF">F7018_08950</name>
</gene>
<dbReference type="PROSITE" id="PS51257">
    <property type="entry name" value="PROKAR_LIPOPROTEIN"/>
    <property type="match status" value="1"/>
</dbReference>
<accession>A0A7J5AL91</accession>
<name>A0A7J5AL91_9FLAO</name>
<keyword evidence="1" id="KW-0472">Membrane</keyword>
<dbReference type="EMBL" id="WAAU01000013">
    <property type="protein sequence ID" value="KAB1158303.1"/>
    <property type="molecule type" value="Genomic_DNA"/>
</dbReference>
<dbReference type="Proteomes" id="UP000467305">
    <property type="component" value="Unassembled WGS sequence"/>
</dbReference>